<dbReference type="OrthoDB" id="9836137at2759"/>
<dbReference type="GO" id="GO:0004984">
    <property type="term" value="F:olfactory receptor activity"/>
    <property type="evidence" value="ECO:0007669"/>
    <property type="project" value="InterPro"/>
</dbReference>
<organism evidence="11 12">
    <name type="scientific">Leptocoma aspasia</name>
    <dbReference type="NCBI Taxonomy" id="2585812"/>
    <lineage>
        <taxon>Eukaryota</taxon>
        <taxon>Metazoa</taxon>
        <taxon>Chordata</taxon>
        <taxon>Craniata</taxon>
        <taxon>Vertebrata</taxon>
        <taxon>Euteleostomi</taxon>
        <taxon>Archelosauria</taxon>
        <taxon>Archosauria</taxon>
        <taxon>Dinosauria</taxon>
        <taxon>Saurischia</taxon>
        <taxon>Theropoda</taxon>
        <taxon>Coelurosauria</taxon>
        <taxon>Aves</taxon>
        <taxon>Neognathae</taxon>
        <taxon>Neoaves</taxon>
        <taxon>Telluraves</taxon>
        <taxon>Australaves</taxon>
        <taxon>Passeriformes</taxon>
        <taxon>Passeroidea</taxon>
        <taxon>Nectariniidae</taxon>
        <taxon>Leptocoma</taxon>
    </lineage>
</organism>
<feature type="transmembrane region" description="Helical" evidence="10">
    <location>
        <begin position="34"/>
        <end position="51"/>
    </location>
</feature>
<keyword evidence="9" id="KW-0807">Transducer</keyword>
<evidence type="ECO:0000256" key="8">
    <source>
        <dbReference type="ARBA" id="ARBA00023170"/>
    </source>
</evidence>
<dbReference type="AlphaFoldDB" id="A0A7L0VQG3"/>
<dbReference type="PANTHER" id="PTHR26452">
    <property type="entry name" value="OLFACTORY RECEPTOR"/>
    <property type="match status" value="1"/>
</dbReference>
<feature type="transmembrane region" description="Helical" evidence="10">
    <location>
        <begin position="63"/>
        <end position="85"/>
    </location>
</feature>
<dbReference type="GO" id="GO:0005886">
    <property type="term" value="C:plasma membrane"/>
    <property type="evidence" value="ECO:0007669"/>
    <property type="project" value="UniProtKB-SubCell"/>
</dbReference>
<feature type="non-terminal residue" evidence="11">
    <location>
        <position position="91"/>
    </location>
</feature>
<evidence type="ECO:0000256" key="1">
    <source>
        <dbReference type="ARBA" id="ARBA00004651"/>
    </source>
</evidence>
<dbReference type="GO" id="GO:0004930">
    <property type="term" value="F:G protein-coupled receptor activity"/>
    <property type="evidence" value="ECO:0007669"/>
    <property type="project" value="UniProtKB-KW"/>
</dbReference>
<keyword evidence="2" id="KW-1003">Cell membrane</keyword>
<keyword evidence="4" id="KW-0552">Olfaction</keyword>
<keyword evidence="3 10" id="KW-0812">Transmembrane</keyword>
<evidence type="ECO:0000256" key="7">
    <source>
        <dbReference type="ARBA" id="ARBA00023136"/>
    </source>
</evidence>
<gene>
    <name evidence="11" type="primary">Or14a16</name>
    <name evidence="11" type="ORF">LEPASP_R06975</name>
</gene>
<keyword evidence="4" id="KW-0716">Sensory transduction</keyword>
<keyword evidence="8" id="KW-0675">Receptor</keyword>
<protein>
    <submittedName>
        <fullName evidence="11">O14AG protein</fullName>
    </submittedName>
</protein>
<evidence type="ECO:0000256" key="5">
    <source>
        <dbReference type="ARBA" id="ARBA00022989"/>
    </source>
</evidence>
<dbReference type="InterPro" id="IPR000725">
    <property type="entry name" value="Olfact_rcpt"/>
</dbReference>
<keyword evidence="12" id="KW-1185">Reference proteome</keyword>
<evidence type="ECO:0000256" key="9">
    <source>
        <dbReference type="ARBA" id="ARBA00023224"/>
    </source>
</evidence>
<keyword evidence="6" id="KW-0297">G-protein coupled receptor</keyword>
<keyword evidence="7 10" id="KW-0472">Membrane</keyword>
<accession>A0A7L0VQG3</accession>
<evidence type="ECO:0000313" key="12">
    <source>
        <dbReference type="Proteomes" id="UP000558164"/>
    </source>
</evidence>
<evidence type="ECO:0000256" key="4">
    <source>
        <dbReference type="ARBA" id="ARBA00022725"/>
    </source>
</evidence>
<dbReference type="Pfam" id="PF13853">
    <property type="entry name" value="7tm_4"/>
    <property type="match status" value="1"/>
</dbReference>
<proteinExistence type="predicted"/>
<name>A0A7L0VQG3_9PASE</name>
<comment type="caution">
    <text evidence="11">The sequence shown here is derived from an EMBL/GenBank/DDBJ whole genome shotgun (WGS) entry which is preliminary data.</text>
</comment>
<dbReference type="EMBL" id="VXAX01007256">
    <property type="protein sequence ID" value="NXL81144.1"/>
    <property type="molecule type" value="Genomic_DNA"/>
</dbReference>
<evidence type="ECO:0000256" key="6">
    <source>
        <dbReference type="ARBA" id="ARBA00023040"/>
    </source>
</evidence>
<dbReference type="InterPro" id="IPR050516">
    <property type="entry name" value="Olfactory_GPCR"/>
</dbReference>
<evidence type="ECO:0000256" key="3">
    <source>
        <dbReference type="ARBA" id="ARBA00022692"/>
    </source>
</evidence>
<keyword evidence="5 10" id="KW-1133">Transmembrane helix</keyword>
<evidence type="ECO:0000313" key="11">
    <source>
        <dbReference type="EMBL" id="NXL81144.1"/>
    </source>
</evidence>
<reference evidence="11 12" key="1">
    <citation type="submission" date="2019-09" db="EMBL/GenBank/DDBJ databases">
        <title>Bird 10,000 Genomes (B10K) Project - Family phase.</title>
        <authorList>
            <person name="Zhang G."/>
        </authorList>
    </citation>
    <scope>NUCLEOTIDE SEQUENCE [LARGE SCALE GENOMIC DNA]</scope>
    <source>
        <strain evidence="11">B10K-DU-001-35</strain>
        <tissue evidence="11">Muscle</tissue>
    </source>
</reference>
<dbReference type="Proteomes" id="UP000558164">
    <property type="component" value="Unassembled WGS sequence"/>
</dbReference>
<feature type="non-terminal residue" evidence="11">
    <location>
        <position position="1"/>
    </location>
</feature>
<evidence type="ECO:0000256" key="10">
    <source>
        <dbReference type="SAM" id="Phobius"/>
    </source>
</evidence>
<sequence>GFGCFVLIFFYAVWFFRALLRIPSEQGQHKAMCFPHLSGLPVISTSMFIYQKPSSTSSPLLHLVVSVLYSMVLVPPALNPLIYNLKNQELK</sequence>
<dbReference type="SUPFAM" id="SSF81321">
    <property type="entry name" value="Family A G protein-coupled receptor-like"/>
    <property type="match status" value="1"/>
</dbReference>
<feature type="transmembrane region" description="Helical" evidence="10">
    <location>
        <begin position="6"/>
        <end position="22"/>
    </location>
</feature>
<comment type="subcellular location">
    <subcellularLocation>
        <location evidence="1">Cell membrane</location>
        <topology evidence="1">Multi-pass membrane protein</topology>
    </subcellularLocation>
</comment>
<evidence type="ECO:0000256" key="2">
    <source>
        <dbReference type="ARBA" id="ARBA00022475"/>
    </source>
</evidence>